<evidence type="ECO:0000256" key="2">
    <source>
        <dbReference type="ARBA" id="ARBA00023242"/>
    </source>
</evidence>
<keyword evidence="2" id="KW-0539">Nucleus</keyword>
<evidence type="ECO:0000256" key="3">
    <source>
        <dbReference type="SAM" id="MobiDB-lite"/>
    </source>
</evidence>
<evidence type="ECO:0000313" key="5">
    <source>
        <dbReference type="EMBL" id="KAF4979373.1"/>
    </source>
</evidence>
<protein>
    <recommendedName>
        <fullName evidence="4">Rad21/Rec8-like protein N-terminal domain-containing protein</fullName>
    </recommendedName>
</protein>
<reference evidence="5" key="2">
    <citation type="submission" date="2020-05" db="EMBL/GenBank/DDBJ databases">
        <authorList>
            <person name="Kim H.-S."/>
            <person name="Proctor R.H."/>
            <person name="Brown D.W."/>
        </authorList>
    </citation>
    <scope>NUCLEOTIDE SEQUENCE</scope>
    <source>
        <strain evidence="5">NRRL 22465</strain>
    </source>
</reference>
<organism evidence="5 6">
    <name type="scientific">Fusarium zealandicum</name>
    <dbReference type="NCBI Taxonomy" id="1053134"/>
    <lineage>
        <taxon>Eukaryota</taxon>
        <taxon>Fungi</taxon>
        <taxon>Dikarya</taxon>
        <taxon>Ascomycota</taxon>
        <taxon>Pezizomycotina</taxon>
        <taxon>Sordariomycetes</taxon>
        <taxon>Hypocreomycetidae</taxon>
        <taxon>Hypocreales</taxon>
        <taxon>Nectriaceae</taxon>
        <taxon>Fusarium</taxon>
        <taxon>Fusarium staphyleae species complex</taxon>
    </lineage>
</organism>
<feature type="domain" description="Rad21/Rec8-like protein N-terminal" evidence="4">
    <location>
        <begin position="1"/>
        <end position="111"/>
    </location>
</feature>
<accession>A0A8H4XKV6</accession>
<evidence type="ECO:0000313" key="6">
    <source>
        <dbReference type="Proteomes" id="UP000635477"/>
    </source>
</evidence>
<proteinExistence type="predicted"/>
<feature type="compositionally biased region" description="Low complexity" evidence="3">
    <location>
        <begin position="303"/>
        <end position="316"/>
    </location>
</feature>
<dbReference type="GO" id="GO:0030892">
    <property type="term" value="C:mitotic cohesin complex"/>
    <property type="evidence" value="ECO:0007669"/>
    <property type="project" value="TreeGrafter"/>
</dbReference>
<gene>
    <name evidence="5" type="ORF">FZEAL_4414</name>
</gene>
<dbReference type="PANTHER" id="PTHR12585">
    <property type="entry name" value="SCC1 / RAD21 FAMILY MEMBER"/>
    <property type="match status" value="1"/>
</dbReference>
<dbReference type="InterPro" id="IPR006910">
    <property type="entry name" value="Rad21_Rec8_N"/>
</dbReference>
<feature type="region of interest" description="Disordered" evidence="3">
    <location>
        <begin position="481"/>
        <end position="522"/>
    </location>
</feature>
<dbReference type="EMBL" id="JABEYC010000302">
    <property type="protein sequence ID" value="KAF4979373.1"/>
    <property type="molecule type" value="Genomic_DNA"/>
</dbReference>
<feature type="region of interest" description="Disordered" evidence="3">
    <location>
        <begin position="293"/>
        <end position="326"/>
    </location>
</feature>
<sequence length="683" mass="74876">MFYSHEILSNTQYGVATIWLVATVGKTTQKRLTRKAIQEVNVPKACETIIHPGAPLALRLQGNLLYGVSRVFSQQCRYVLSDAEKTQSDMMTFFRVMQTSDTDPSAGKAKRHQITLQDDPNFDPSNSLPNLDLLTSAEDLVLLSTQLSMKDITQMTPLTQGTSSSGRNHSLLGFDLSRSSHSAGSYRLPSDLGADSPLPKPFSLQNPMTGFNPFGEEDLELVPGIDLNFDEDGNLIGFDDPELELPPLPGSEAYQDHLHARTGHIAASGAERLHADGDNVVIMCEDALPDAEPFPQRSVAKKPTSSVVPTSVSTESEQAKAPLRRGRPRKIQQMVDLRQDVPLAAIRGWSRNYLQNMKDNSKPFPTTTQTQARKNAMVLLFEDGLAGIGKVATGVVHPLAQTFSGMSLLASIQGREPEQEQDSVPRGRRRTSAEAFDDKQDDERQVRQKVEDEFGRGLTEDAGAVIFADDMAPEMGMEAAPGLEDRHSSSMAPWSRAPSVAPGSSIRGHGSVQKRHPAPSPLLARGSAVRSIERWSDLPGLPYDSDDISQLHSQDSSMGHEGLMYDLEMPAGGDTQNSSQGLDGSALDFLGYATDRAQAKGYTRPRDRADRRWINFDTLTNELEDPASQRQFVAEAFMHVLTLATKNVLAVEQDGIKEKRPYGTIRLGLTLPRQDDDMADELA</sequence>
<evidence type="ECO:0000256" key="1">
    <source>
        <dbReference type="ARBA" id="ARBA00004123"/>
    </source>
</evidence>
<name>A0A8H4XKV6_9HYPO</name>
<reference evidence="5" key="1">
    <citation type="journal article" date="2020" name="BMC Genomics">
        <title>Correction to: Identification and distribution of gene clusters required for synthesis of sphingolipid metabolism inhibitors in diverse species of the filamentous fungus Fusarium.</title>
        <authorList>
            <person name="Kim H.S."/>
            <person name="Lohmar J.M."/>
            <person name="Busman M."/>
            <person name="Brown D.W."/>
            <person name="Naumann T.A."/>
            <person name="Divon H.H."/>
            <person name="Lysoe E."/>
            <person name="Uhlig S."/>
            <person name="Proctor R.H."/>
        </authorList>
    </citation>
    <scope>NUCLEOTIDE SEQUENCE</scope>
    <source>
        <strain evidence="5">NRRL 22465</strain>
    </source>
</reference>
<dbReference type="OrthoDB" id="5427633at2759"/>
<dbReference type="InterPro" id="IPR039781">
    <property type="entry name" value="Rad21/Rec8-like"/>
</dbReference>
<keyword evidence="6" id="KW-1185">Reference proteome</keyword>
<dbReference type="CDD" id="cd21790">
    <property type="entry name" value="Rad21_Rec8_M_ScRec8p-like"/>
    <property type="match status" value="1"/>
</dbReference>
<feature type="compositionally biased region" description="Basic and acidic residues" evidence="3">
    <location>
        <begin position="436"/>
        <end position="448"/>
    </location>
</feature>
<dbReference type="PANTHER" id="PTHR12585:SF70">
    <property type="entry name" value="RAD21_REC8 N TERMINAL DOMAIN PROTEIN (AFU_ORTHOLOGUE AFUA_6G02900)"/>
    <property type="match status" value="1"/>
</dbReference>
<dbReference type="CDD" id="cd21789">
    <property type="entry name" value="Rad21_Rec8_M_SpRec8p-like"/>
    <property type="match status" value="1"/>
</dbReference>
<evidence type="ECO:0000259" key="4">
    <source>
        <dbReference type="Pfam" id="PF04825"/>
    </source>
</evidence>
<dbReference type="Proteomes" id="UP000635477">
    <property type="component" value="Unassembled WGS sequence"/>
</dbReference>
<dbReference type="Pfam" id="PF04825">
    <property type="entry name" value="Rad21_Rec8_N"/>
    <property type="match status" value="1"/>
</dbReference>
<feature type="region of interest" description="Disordered" evidence="3">
    <location>
        <begin position="413"/>
        <end position="448"/>
    </location>
</feature>
<comment type="caution">
    <text evidence="5">The sequence shown here is derived from an EMBL/GenBank/DDBJ whole genome shotgun (WGS) entry which is preliminary data.</text>
</comment>
<dbReference type="GO" id="GO:0007064">
    <property type="term" value="P:mitotic sister chromatid cohesion"/>
    <property type="evidence" value="ECO:0007669"/>
    <property type="project" value="TreeGrafter"/>
</dbReference>
<dbReference type="GO" id="GO:0003682">
    <property type="term" value="F:chromatin binding"/>
    <property type="evidence" value="ECO:0007669"/>
    <property type="project" value="TreeGrafter"/>
</dbReference>
<dbReference type="GO" id="GO:0005634">
    <property type="term" value="C:nucleus"/>
    <property type="evidence" value="ECO:0007669"/>
    <property type="project" value="UniProtKB-SubCell"/>
</dbReference>
<dbReference type="AlphaFoldDB" id="A0A8H4XKV6"/>
<comment type="subcellular location">
    <subcellularLocation>
        <location evidence="1">Nucleus</location>
    </subcellularLocation>
</comment>